<dbReference type="PRINTS" id="PR00344">
    <property type="entry name" value="BCTRLSENSOR"/>
</dbReference>
<dbReference type="EMBL" id="CP014263">
    <property type="protein sequence ID" value="AQG79016.1"/>
    <property type="molecule type" value="Genomic_DNA"/>
</dbReference>
<keyword evidence="10" id="KW-1185">Reference proteome</keyword>
<protein>
    <recommendedName>
        <fullName evidence="2">histidine kinase</fullName>
        <ecNumber evidence="2">2.7.13.3</ecNumber>
    </recommendedName>
</protein>
<dbReference type="CDD" id="cd00082">
    <property type="entry name" value="HisKA"/>
    <property type="match status" value="1"/>
</dbReference>
<name>A0A1P9WUF1_9BACT</name>
<evidence type="ECO:0000256" key="6">
    <source>
        <dbReference type="SAM" id="Coils"/>
    </source>
</evidence>
<dbReference type="FunFam" id="3.30.565.10:FF:000006">
    <property type="entry name" value="Sensor histidine kinase WalK"/>
    <property type="match status" value="1"/>
</dbReference>
<keyword evidence="5" id="KW-0418">Kinase</keyword>
<dbReference type="AlphaFoldDB" id="A0A1P9WUF1"/>
<dbReference type="InterPro" id="IPR003661">
    <property type="entry name" value="HisK_dim/P_dom"/>
</dbReference>
<organism evidence="9 10">
    <name type="scientific">Spirosoma montaniterrae</name>
    <dbReference type="NCBI Taxonomy" id="1178516"/>
    <lineage>
        <taxon>Bacteria</taxon>
        <taxon>Pseudomonadati</taxon>
        <taxon>Bacteroidota</taxon>
        <taxon>Cytophagia</taxon>
        <taxon>Cytophagales</taxon>
        <taxon>Cytophagaceae</taxon>
        <taxon>Spirosoma</taxon>
    </lineage>
</organism>
<dbReference type="SUPFAM" id="SSF55785">
    <property type="entry name" value="PYP-like sensor domain (PAS domain)"/>
    <property type="match status" value="4"/>
</dbReference>
<dbReference type="SMART" id="SM00388">
    <property type="entry name" value="HisKA"/>
    <property type="match status" value="1"/>
</dbReference>
<dbReference type="EC" id="2.7.13.3" evidence="2"/>
<keyword evidence="3" id="KW-0597">Phosphoprotein</keyword>
<dbReference type="InterPro" id="IPR036097">
    <property type="entry name" value="HisK_dim/P_sf"/>
</dbReference>
<evidence type="ECO:0000256" key="3">
    <source>
        <dbReference type="ARBA" id="ARBA00022553"/>
    </source>
</evidence>
<dbReference type="Gene3D" id="3.30.565.10">
    <property type="entry name" value="Histidine kinase-like ATPase, C-terminal domain"/>
    <property type="match status" value="1"/>
</dbReference>
<dbReference type="InterPro" id="IPR005467">
    <property type="entry name" value="His_kinase_dom"/>
</dbReference>
<evidence type="ECO:0000256" key="5">
    <source>
        <dbReference type="ARBA" id="ARBA00022777"/>
    </source>
</evidence>
<feature type="coiled-coil region" evidence="6">
    <location>
        <begin position="102"/>
        <end position="129"/>
    </location>
</feature>
<dbReference type="PROSITE" id="PS50112">
    <property type="entry name" value="PAS"/>
    <property type="match status" value="1"/>
</dbReference>
<feature type="coiled-coil region" evidence="6">
    <location>
        <begin position="498"/>
        <end position="525"/>
    </location>
</feature>
<sequence length="762" mass="85931">MIAYEAVRQENTGNASNPIIDYRTLYVNPQLIAITGYSTEELYQRMLFERAPYARVQASQFRELTEEGKPFDFLYFNERSGRWLNVQNRSLTGGFFATFQDVTDLEEAKSQLKDQAVRLQQQAEQATQQQTLLKSVLDTSPSSITVERAVRDETGQIIDFQATLINAAALQLGGHSEEAALTKRISELNPNFKSSGLLDAYCRVLESGYPLHLDVFYPPANKHLELLATRMDSDHIVVLFNDITQAKQYADDLRQKNTLLDGILRTSDSSIVVYEAVKNDLGQVQNFQIILANDAATRMSGRSREEVIGRLLTDLYPVTQVDGMWNQYMQVYNTGEIFRGEHYYNSVDRWFDVTINKLGDGLVATFNETTQIKWVRQQVEEQARLFDSVLENMTNGLTILEAIRDQNGEVADLRYVRASRSVLQDTGLTEAQTLSSTVLALFPSVKETDYWRAYQETLRTGVPQRFEVHYKGEGLDNYTDNWITRLDENRIISVYSIINEQKNALQRTEQLVADLQRSNASLEQFAYVASHDLQEPLRKIQSFGAILIDQYSHSLSEDGVDILRRMQSAANRMSLLTRDLLTFSRLASQQEPFQPVDLQVLVTEVLTDLEITIQEKKARVIIGADSPLPTLAGNVFQLRQLFQNLISNALKFSKPGLPPQVTVSTRIVEASYVPIPPHSRANKTWATIAISDNGIGFAPEFQERIFQLFERLHGRSEYAGTGIGLAICRKVAENHGGTITAQSQPGQGATFTVYLPLGVVGL</sequence>
<dbReference type="Pfam" id="PF02518">
    <property type="entry name" value="HATPase_c"/>
    <property type="match status" value="1"/>
</dbReference>
<evidence type="ECO:0000259" key="8">
    <source>
        <dbReference type="PROSITE" id="PS50112"/>
    </source>
</evidence>
<evidence type="ECO:0000313" key="9">
    <source>
        <dbReference type="EMBL" id="AQG79016.1"/>
    </source>
</evidence>
<dbReference type="SUPFAM" id="SSF47384">
    <property type="entry name" value="Homodimeric domain of signal transducing histidine kinase"/>
    <property type="match status" value="1"/>
</dbReference>
<evidence type="ECO:0000259" key="7">
    <source>
        <dbReference type="PROSITE" id="PS50109"/>
    </source>
</evidence>
<proteinExistence type="predicted"/>
<dbReference type="InterPro" id="IPR004358">
    <property type="entry name" value="Sig_transdc_His_kin-like_C"/>
</dbReference>
<dbReference type="InterPro" id="IPR035965">
    <property type="entry name" value="PAS-like_dom_sf"/>
</dbReference>
<feature type="domain" description="Histidine kinase" evidence="7">
    <location>
        <begin position="528"/>
        <end position="759"/>
    </location>
</feature>
<evidence type="ECO:0000256" key="1">
    <source>
        <dbReference type="ARBA" id="ARBA00000085"/>
    </source>
</evidence>
<dbReference type="GO" id="GO:0006355">
    <property type="term" value="P:regulation of DNA-templated transcription"/>
    <property type="evidence" value="ECO:0007669"/>
    <property type="project" value="InterPro"/>
</dbReference>
<dbReference type="STRING" id="1178516.AWR27_06560"/>
<evidence type="ECO:0000313" key="10">
    <source>
        <dbReference type="Proteomes" id="UP000187941"/>
    </source>
</evidence>
<dbReference type="PANTHER" id="PTHR43304">
    <property type="entry name" value="PHYTOCHROME-LIKE PROTEIN CPH1"/>
    <property type="match status" value="1"/>
</dbReference>
<dbReference type="GO" id="GO:0000155">
    <property type="term" value="F:phosphorelay sensor kinase activity"/>
    <property type="evidence" value="ECO:0007669"/>
    <property type="project" value="InterPro"/>
</dbReference>
<dbReference type="PANTHER" id="PTHR43304:SF1">
    <property type="entry name" value="PAC DOMAIN-CONTAINING PROTEIN"/>
    <property type="match status" value="1"/>
</dbReference>
<reference evidence="9 10" key="1">
    <citation type="submission" date="2016-01" db="EMBL/GenBank/DDBJ databases">
        <authorList>
            <person name="Oliw E.H."/>
        </authorList>
    </citation>
    <scope>NUCLEOTIDE SEQUENCE [LARGE SCALE GENOMIC DNA]</scope>
    <source>
        <strain evidence="9 10">DY10</strain>
    </source>
</reference>
<dbReference type="KEGG" id="smon:AWR27_06560"/>
<accession>A0A1P9WUF1</accession>
<dbReference type="SUPFAM" id="SSF55874">
    <property type="entry name" value="ATPase domain of HSP90 chaperone/DNA topoisomerase II/histidine kinase"/>
    <property type="match status" value="1"/>
</dbReference>
<keyword evidence="6" id="KW-0175">Coiled coil</keyword>
<dbReference type="InterPro" id="IPR036890">
    <property type="entry name" value="HATPase_C_sf"/>
</dbReference>
<dbReference type="PROSITE" id="PS50109">
    <property type="entry name" value="HIS_KIN"/>
    <property type="match status" value="1"/>
</dbReference>
<dbReference type="SMART" id="SM00387">
    <property type="entry name" value="HATPase_c"/>
    <property type="match status" value="1"/>
</dbReference>
<keyword evidence="4" id="KW-0808">Transferase</keyword>
<dbReference type="Pfam" id="PF00512">
    <property type="entry name" value="HisKA"/>
    <property type="match status" value="1"/>
</dbReference>
<dbReference type="Gene3D" id="3.30.450.20">
    <property type="entry name" value="PAS domain"/>
    <property type="match status" value="4"/>
</dbReference>
<dbReference type="Proteomes" id="UP000187941">
    <property type="component" value="Chromosome"/>
</dbReference>
<comment type="catalytic activity">
    <reaction evidence="1">
        <text>ATP + protein L-histidine = ADP + protein N-phospho-L-histidine.</text>
        <dbReference type="EC" id="2.7.13.3"/>
    </reaction>
</comment>
<evidence type="ECO:0000256" key="4">
    <source>
        <dbReference type="ARBA" id="ARBA00022679"/>
    </source>
</evidence>
<gene>
    <name evidence="9" type="ORF">AWR27_06560</name>
</gene>
<evidence type="ECO:0000256" key="2">
    <source>
        <dbReference type="ARBA" id="ARBA00012438"/>
    </source>
</evidence>
<dbReference type="Gene3D" id="1.10.287.130">
    <property type="match status" value="1"/>
</dbReference>
<dbReference type="InterPro" id="IPR000014">
    <property type="entry name" value="PAS"/>
</dbReference>
<dbReference type="InterPro" id="IPR013767">
    <property type="entry name" value="PAS_fold"/>
</dbReference>
<dbReference type="InterPro" id="IPR052162">
    <property type="entry name" value="Sensor_kinase/Photoreceptor"/>
</dbReference>
<dbReference type="CDD" id="cd00130">
    <property type="entry name" value="PAS"/>
    <property type="match status" value="1"/>
</dbReference>
<dbReference type="Pfam" id="PF00989">
    <property type="entry name" value="PAS"/>
    <property type="match status" value="1"/>
</dbReference>
<dbReference type="InterPro" id="IPR003594">
    <property type="entry name" value="HATPase_dom"/>
</dbReference>
<dbReference type="SMART" id="SM00091">
    <property type="entry name" value="PAS"/>
    <property type="match status" value="2"/>
</dbReference>
<feature type="domain" description="PAS" evidence="8">
    <location>
        <begin position="289"/>
        <end position="310"/>
    </location>
</feature>